<comment type="caution">
    <text evidence="2">The sequence shown here is derived from an EMBL/GenBank/DDBJ whole genome shotgun (WGS) entry which is preliminary data.</text>
</comment>
<proteinExistence type="predicted"/>
<evidence type="ECO:0000313" key="2">
    <source>
        <dbReference type="EMBL" id="CCH71126.1"/>
    </source>
</evidence>
<evidence type="ECO:0000313" key="3">
    <source>
        <dbReference type="Proteomes" id="UP000013167"/>
    </source>
</evidence>
<dbReference type="AlphaFoldDB" id="N0E552"/>
<accession>N0E552</accession>
<feature type="region of interest" description="Disordered" evidence="1">
    <location>
        <begin position="69"/>
        <end position="93"/>
    </location>
</feature>
<organism evidence="2 3">
    <name type="scientific">Phycicoccus elongatus Lp2</name>
    <dbReference type="NCBI Taxonomy" id="1193181"/>
    <lineage>
        <taxon>Bacteria</taxon>
        <taxon>Bacillati</taxon>
        <taxon>Actinomycetota</taxon>
        <taxon>Actinomycetes</taxon>
        <taxon>Micrococcales</taxon>
        <taxon>Intrasporangiaceae</taxon>
        <taxon>Phycicoccus</taxon>
    </lineage>
</organism>
<dbReference type="EMBL" id="CAIZ01000153">
    <property type="protein sequence ID" value="CCH71126.1"/>
    <property type="molecule type" value="Genomic_DNA"/>
</dbReference>
<gene>
    <name evidence="2" type="ORF">BN10_800030</name>
</gene>
<dbReference type="Proteomes" id="UP000013167">
    <property type="component" value="Unassembled WGS sequence"/>
</dbReference>
<dbReference type="HOGENOM" id="CLU_1433845_0_0_11"/>
<reference evidence="2 3" key="1">
    <citation type="journal article" date="2013" name="ISME J.">
        <title>A metabolic model for members of the genus Tetrasphaera involved in enhanced biological phosphorus removal.</title>
        <authorList>
            <person name="Kristiansen R."/>
            <person name="Nguyen H.T.T."/>
            <person name="Saunders A.M."/>
            <person name="Nielsen J.L."/>
            <person name="Wimmer R."/>
            <person name="Le V.Q."/>
            <person name="McIlroy S.J."/>
            <person name="Petrovski S."/>
            <person name="Seviour R.J."/>
            <person name="Calteau A."/>
            <person name="Nielsen K.L."/>
            <person name="Nielsen P.H."/>
        </authorList>
    </citation>
    <scope>NUCLEOTIDE SEQUENCE [LARGE SCALE GENOMIC DNA]</scope>
    <source>
        <strain evidence="2 3">Lp2</strain>
    </source>
</reference>
<keyword evidence="3" id="KW-1185">Reference proteome</keyword>
<dbReference type="STRING" id="1193181.BN10_800030"/>
<protein>
    <submittedName>
        <fullName evidence="2">Uncharacterized protein</fullName>
    </submittedName>
</protein>
<evidence type="ECO:0000256" key="1">
    <source>
        <dbReference type="SAM" id="MobiDB-lite"/>
    </source>
</evidence>
<name>N0E552_9MICO</name>
<feature type="compositionally biased region" description="Polar residues" evidence="1">
    <location>
        <begin position="69"/>
        <end position="79"/>
    </location>
</feature>
<sequence length="189" mass="20589">MITNPGRGLDREGETRSAADASALAAVKAYRTVVDNSVRSIVTPVDLEDLLLRPASSFTMTAQGEASRLAAQNNSQLTASPPGPDSVPTASPLRHRTAKCWRVLRAEQSSALRRRLAANLDQCVSWSMARSDCSCGDRACAASGSFWSFRLQWPLRCTPRLSRFRGSVLTRLDDSHQDDNATWGVRLGV</sequence>